<keyword evidence="1 3" id="KW-0472">Membrane</keyword>
<feature type="transmembrane region" description="Helical" evidence="3">
    <location>
        <begin position="61"/>
        <end position="81"/>
    </location>
</feature>
<dbReference type="OrthoDB" id="2690199at2"/>
<reference evidence="4 5" key="1">
    <citation type="submission" date="2014-06" db="EMBL/GenBank/DDBJ databases">
        <title>Draft genome sequence of Paenibacillus sp. MSt1.</title>
        <authorList>
            <person name="Aw Y.K."/>
            <person name="Ong K.S."/>
            <person name="Gan H.M."/>
            <person name="Lee S.M."/>
        </authorList>
    </citation>
    <scope>NUCLEOTIDE SEQUENCE [LARGE SCALE GENOMIC DNA]</scope>
    <source>
        <strain evidence="4 5">MSt1</strain>
    </source>
</reference>
<dbReference type="RefSeq" id="WP_036677355.1">
    <property type="nucleotide sequence ID" value="NZ_JNVM01000004.1"/>
</dbReference>
<dbReference type="GO" id="GO:0030435">
    <property type="term" value="P:sporulation resulting in formation of a cellular spore"/>
    <property type="evidence" value="ECO:0007669"/>
    <property type="project" value="UniProtKB-KW"/>
</dbReference>
<dbReference type="InterPro" id="IPR005081">
    <property type="entry name" value="SpoIIGA"/>
</dbReference>
<gene>
    <name evidence="4" type="ORF">ET33_25520</name>
</gene>
<dbReference type="GO" id="GO:0006508">
    <property type="term" value="P:proteolysis"/>
    <property type="evidence" value="ECO:0007669"/>
    <property type="project" value="UniProtKB-KW"/>
</dbReference>
<feature type="transmembrane region" description="Helical" evidence="3">
    <location>
        <begin position="6"/>
        <end position="24"/>
    </location>
</feature>
<keyword evidence="1" id="KW-0064">Aspartyl protease</keyword>
<proteinExistence type="inferred from homology"/>
<dbReference type="Proteomes" id="UP000028123">
    <property type="component" value="Unassembled WGS sequence"/>
</dbReference>
<evidence type="ECO:0000313" key="4">
    <source>
        <dbReference type="EMBL" id="KEQ27237.1"/>
    </source>
</evidence>
<name>A0A081P964_9BACL</name>
<dbReference type="eggNOG" id="ENOG50301AF">
    <property type="taxonomic scope" value="Bacteria"/>
</dbReference>
<feature type="transmembrane region" description="Helical" evidence="3">
    <location>
        <begin position="88"/>
        <end position="109"/>
    </location>
</feature>
<keyword evidence="1" id="KW-0378">Hydrolase</keyword>
<organism evidence="4 5">
    <name type="scientific">Paenibacillus tyrfis</name>
    <dbReference type="NCBI Taxonomy" id="1501230"/>
    <lineage>
        <taxon>Bacteria</taxon>
        <taxon>Bacillati</taxon>
        <taxon>Bacillota</taxon>
        <taxon>Bacilli</taxon>
        <taxon>Bacillales</taxon>
        <taxon>Paenibacillaceae</taxon>
        <taxon>Paenibacillus</taxon>
    </lineage>
</organism>
<feature type="transmembrane region" description="Helical" evidence="3">
    <location>
        <begin position="36"/>
        <end position="55"/>
    </location>
</feature>
<evidence type="ECO:0000256" key="1">
    <source>
        <dbReference type="PIRNR" id="PIRNR018571"/>
    </source>
</evidence>
<dbReference type="Pfam" id="PF03419">
    <property type="entry name" value="Peptidase_U4"/>
    <property type="match status" value="1"/>
</dbReference>
<feature type="active site" evidence="2">
    <location>
        <position position="179"/>
    </location>
</feature>
<dbReference type="GO" id="GO:0005886">
    <property type="term" value="C:plasma membrane"/>
    <property type="evidence" value="ECO:0007669"/>
    <property type="project" value="UniProtKB-SubCell"/>
</dbReference>
<comment type="caution">
    <text evidence="4">The sequence shown here is derived from an EMBL/GenBank/DDBJ whole genome shotgun (WGS) entry which is preliminary data.</text>
</comment>
<comment type="subunit">
    <text evidence="1">Self-associates. Interacts with SigE. Interacts with SpoIIR.</text>
</comment>
<accession>A0A081P964</accession>
<dbReference type="NCBIfam" id="TIGR02854">
    <property type="entry name" value="spore_II_GA"/>
    <property type="match status" value="1"/>
</dbReference>
<dbReference type="PIRSF" id="PIRSF018571">
    <property type="entry name" value="SpoIIGA"/>
    <property type="match status" value="1"/>
</dbReference>
<feature type="transmembrane region" description="Helical" evidence="3">
    <location>
        <begin position="121"/>
        <end position="143"/>
    </location>
</feature>
<evidence type="ECO:0000256" key="2">
    <source>
        <dbReference type="PIRSR" id="PIRSR018571-1"/>
    </source>
</evidence>
<keyword evidence="3" id="KW-1133">Transmembrane helix</keyword>
<evidence type="ECO:0000256" key="3">
    <source>
        <dbReference type="SAM" id="Phobius"/>
    </source>
</evidence>
<dbReference type="AlphaFoldDB" id="A0A081P964"/>
<dbReference type="GO" id="GO:0030436">
    <property type="term" value="P:asexual sporulation"/>
    <property type="evidence" value="ECO:0007669"/>
    <property type="project" value="InterPro"/>
</dbReference>
<evidence type="ECO:0000313" key="5">
    <source>
        <dbReference type="Proteomes" id="UP000028123"/>
    </source>
</evidence>
<keyword evidence="1" id="KW-1003">Cell membrane</keyword>
<comment type="similarity">
    <text evidence="1">Belongs to the peptidase U4 family.</text>
</comment>
<protein>
    <recommendedName>
        <fullName evidence="1">Sporulation sigma-E factor-processing peptidase</fullName>
        <ecNumber evidence="1">3.4.23.-</ecNumber>
    </recommendedName>
    <alternativeName>
        <fullName evidence="1">Membrane-associated aspartic protease</fullName>
    </alternativeName>
    <alternativeName>
        <fullName evidence="1">Stage II sporulation protein GA</fullName>
    </alternativeName>
</protein>
<keyword evidence="3" id="KW-0812">Transmembrane</keyword>
<dbReference type="EC" id="3.4.23.-" evidence="1"/>
<comment type="subcellular location">
    <subcellularLocation>
        <location evidence="1">Cell membrane</location>
    </subcellularLocation>
</comment>
<keyword evidence="1" id="KW-0749">Sporulation</keyword>
<sequence length="299" mass="33610">MVVYIDVIFLMNVLIDGALLWTTAWSRKLRYRPWRLALSAAIGGSYAVMLFFPPLSFLFTFALKFALSLLMLLTAFGFGGLQHFLRNLGAFYVINFMAAGAVFGCAYFWQSSSEIVNGILFSHDLGVTLTMLAFSFPLALWLCRHVLQALRRKQELTSFLAKVEVHIDEFASSCTGLIDTGNQLYDPLTKTPVMVMEAAQWGERIPEAWLVKIRRAEVDQLVTSIGTEPFVWQDRLRLVPYRGVNRNTQFMLALKPDRVVITTGSEQIEANKVLIGLDGGRLSSDNAYQAIIHPSLVNM</sequence>
<keyword evidence="5" id="KW-1185">Reference proteome</keyword>
<keyword evidence="1" id="KW-0645">Protease</keyword>
<dbReference type="EMBL" id="JNVM01000004">
    <property type="protein sequence ID" value="KEQ27237.1"/>
    <property type="molecule type" value="Genomic_DNA"/>
</dbReference>
<dbReference type="GO" id="GO:0004190">
    <property type="term" value="F:aspartic-type endopeptidase activity"/>
    <property type="evidence" value="ECO:0007669"/>
    <property type="project" value="UniProtKB-KW"/>
</dbReference>
<comment type="function">
    <text evidence="1">Probable aspartic protease that is responsible for the proteolytic cleavage of the RNA polymerase sigma E factor (SigE/spoIIGB) to yield the active peptide in the mother cell during sporulation. Responds to a signal from the forespore that is triggered by the extracellular signal protein SpoIIR.</text>
</comment>